<dbReference type="OrthoDB" id="6028159at2"/>
<accession>V2QD64</accession>
<dbReference type="InterPro" id="IPR048136">
    <property type="entry name" value="STM3941-like"/>
</dbReference>
<dbReference type="eggNOG" id="ENOG5032XDH">
    <property type="taxonomic scope" value="Bacteria"/>
</dbReference>
<gene>
    <name evidence="1" type="ORF">N508_000018</name>
</gene>
<evidence type="ECO:0000313" key="2">
    <source>
        <dbReference type="Proteomes" id="UP000017429"/>
    </source>
</evidence>
<protein>
    <submittedName>
        <fullName evidence="1">Uncharacterized protein</fullName>
    </submittedName>
</protein>
<dbReference type="EMBL" id="CP097562">
    <property type="protein sequence ID" value="USF22966.1"/>
    <property type="molecule type" value="Genomic_DNA"/>
</dbReference>
<reference evidence="1" key="3">
    <citation type="submission" date="2022-06" db="EMBL/GenBank/DDBJ databases">
        <title>Resources to Facilitate Use of the Altered Schaedler Flora (ASF) Mouse Model to Study Microbiome Function.</title>
        <authorList>
            <person name="Proctor A."/>
            <person name="Parvinroo S."/>
            <person name="Richie T."/>
            <person name="Jia X."/>
            <person name="Lee S.T.M."/>
            <person name="Karp P.D."/>
            <person name="Paley S."/>
            <person name="Kostic A.D."/>
            <person name="Pierre J.F."/>
            <person name="Wannemuehler M.J."/>
            <person name="Phillips G.J."/>
        </authorList>
    </citation>
    <scope>NUCLEOTIDE SEQUENCE</scope>
    <source>
        <strain evidence="1">ASF457</strain>
    </source>
</reference>
<organism evidence="1 2">
    <name type="scientific">Mucispirillum schaedleri ASF457</name>
    <dbReference type="NCBI Taxonomy" id="1379858"/>
    <lineage>
        <taxon>Bacteria</taxon>
        <taxon>Pseudomonadati</taxon>
        <taxon>Deferribacterota</taxon>
        <taxon>Deferribacteres</taxon>
        <taxon>Deferribacterales</taxon>
        <taxon>Mucispirillaceae</taxon>
        <taxon>Mucispirillum</taxon>
    </lineage>
</organism>
<reference evidence="1" key="1">
    <citation type="journal article" date="2014" name="Genome Announc.">
        <title>Draft genome sequences of the altered schaedler flora, a defined bacterial community from gnotobiotic mice.</title>
        <authorList>
            <person name="Wannemuehler M.J."/>
            <person name="Overstreet A.M."/>
            <person name="Ward D.V."/>
            <person name="Phillips G.J."/>
        </authorList>
    </citation>
    <scope>NUCLEOTIDE SEQUENCE</scope>
    <source>
        <strain evidence="1">ASF457</strain>
    </source>
</reference>
<keyword evidence="2" id="KW-1185">Reference proteome</keyword>
<evidence type="ECO:0000313" key="1">
    <source>
        <dbReference type="EMBL" id="USF22966.1"/>
    </source>
</evidence>
<name>V2QD64_9BACT</name>
<dbReference type="RefSeq" id="WP_023276785.1">
    <property type="nucleotide sequence ID" value="NZ_CP097562.1"/>
</dbReference>
<dbReference type="AlphaFoldDB" id="V2QD64"/>
<dbReference type="Proteomes" id="UP000017429">
    <property type="component" value="Chromosome"/>
</dbReference>
<reference evidence="1" key="2">
    <citation type="submission" date="2022-05" db="EMBL/GenBank/DDBJ databases">
        <authorList>
            <person name="Proctor A.L."/>
            <person name="Phillips G.J."/>
            <person name="Wannemuehler M.J."/>
        </authorList>
    </citation>
    <scope>NUCLEOTIDE SEQUENCE</scope>
    <source>
        <strain evidence="1">ASF457</strain>
    </source>
</reference>
<dbReference type="NCBIfam" id="NF041635">
    <property type="entry name" value="STM3941_fam"/>
    <property type="match status" value="1"/>
</dbReference>
<sequence length="189" mass="21876">MISSNNKNDNENKIKSHIKPLPDGSYEIYKNEMKSFYYVLAAFLFALMSIYFLKSGYRVVGYILLTGFAGAALIALKMVLFKKTVITINDKFIVIAPLVGASEQILWDDITGFNEIREKRNHYIAVMVNNPENVLETQTNKLIYKFMQHNIKLYGTPYIIQTDTLSAHRREILDLFNKFQEEYLEKGVL</sequence>
<proteinExistence type="predicted"/>
<dbReference type="KEGG" id="msch:N508_000018"/>